<accession>A0A5N5D6V3</accession>
<organism evidence="1 2">
    <name type="scientific">Lasiodiplodia theobromae</name>
    <dbReference type="NCBI Taxonomy" id="45133"/>
    <lineage>
        <taxon>Eukaryota</taxon>
        <taxon>Fungi</taxon>
        <taxon>Dikarya</taxon>
        <taxon>Ascomycota</taxon>
        <taxon>Pezizomycotina</taxon>
        <taxon>Dothideomycetes</taxon>
        <taxon>Dothideomycetes incertae sedis</taxon>
        <taxon>Botryosphaeriales</taxon>
        <taxon>Botryosphaeriaceae</taxon>
        <taxon>Lasiodiplodia</taxon>
    </lineage>
</organism>
<keyword evidence="2" id="KW-1185">Reference proteome</keyword>
<sequence length="472" mass="53422">MAKSGQPWRPIPGLKHIPTQDFDRSQLHQIYAAYASERDTPADYVECILSHPESSNPLIPHTYPNLPHAFASLPNLHTITATFGMPHQQYPPTYAHTWRGLTFTQPDPDPPGDRDIQKAIDLSCLLHALSQAAANRLSPLPLRTLILPIIGYAIFGPSSLRRLWEDYSITSHVMPDLWTTGSGNGGIQATTDANGMAEVAIYSPRFRAITAVFTGLTRLDLRIDWTGSNVGGTARMVWGLAAMLERARGLEELALAVQRDVVPKLFGWRQWTPEAERGWRTKDVLLVLVGGEHESDVDDDNNTLLDWPNTAAAPVDVRWPRLRKLTLGVQTTQDGLLGLLGRVAGSLRSLTLSNMRFMPRLGDWDDALRQMRGLLELEQLEMNWLMHIPDFSSAEYKREAMLMARDVEAGCVDDEMAEKRYRMTYRHYEAQAVDYVLKRRDIVPELDQGAFFRDHPEDCDWCEERILENESR</sequence>
<comment type="caution">
    <text evidence="1">The sequence shown here is derived from an EMBL/GenBank/DDBJ whole genome shotgun (WGS) entry which is preliminary data.</text>
</comment>
<dbReference type="EMBL" id="VCHE01000065">
    <property type="protein sequence ID" value="KAB2573112.1"/>
    <property type="molecule type" value="Genomic_DNA"/>
</dbReference>
<evidence type="ECO:0000313" key="2">
    <source>
        <dbReference type="Proteomes" id="UP000325902"/>
    </source>
</evidence>
<reference evidence="1 2" key="1">
    <citation type="journal article" date="2019" name="Sci. Rep.">
        <title>A multi-omics analysis of the grapevine pathogen Lasiodiplodia theobromae reveals that temperature affects the expression of virulence- and pathogenicity-related genes.</title>
        <authorList>
            <person name="Felix C."/>
            <person name="Meneses R."/>
            <person name="Goncalves M.F.M."/>
            <person name="Tilleman L."/>
            <person name="Duarte A.S."/>
            <person name="Jorrin-Novo J.V."/>
            <person name="Van de Peer Y."/>
            <person name="Deforce D."/>
            <person name="Van Nieuwerburgh F."/>
            <person name="Esteves A.C."/>
            <person name="Alves A."/>
        </authorList>
    </citation>
    <scope>NUCLEOTIDE SEQUENCE [LARGE SCALE GENOMIC DNA]</scope>
    <source>
        <strain evidence="1 2">LA-SOL3</strain>
    </source>
</reference>
<proteinExistence type="predicted"/>
<gene>
    <name evidence="1" type="ORF">DBV05_g8234</name>
</gene>
<evidence type="ECO:0000313" key="1">
    <source>
        <dbReference type="EMBL" id="KAB2573112.1"/>
    </source>
</evidence>
<dbReference type="AlphaFoldDB" id="A0A5N5D6V3"/>
<protein>
    <submittedName>
        <fullName evidence="1">Uncharacterized protein</fullName>
    </submittedName>
</protein>
<dbReference type="Proteomes" id="UP000325902">
    <property type="component" value="Unassembled WGS sequence"/>
</dbReference>
<dbReference type="OrthoDB" id="3959383at2759"/>
<name>A0A5N5D6V3_9PEZI</name>